<dbReference type="SMART" id="SM00440">
    <property type="entry name" value="ZnF_C2C2"/>
    <property type="match status" value="1"/>
</dbReference>
<organism evidence="6">
    <name type="scientific">Gaeavirus sp</name>
    <dbReference type="NCBI Taxonomy" id="2487767"/>
    <lineage>
        <taxon>Viruses</taxon>
        <taxon>Varidnaviria</taxon>
        <taxon>Bamfordvirae</taxon>
        <taxon>Nucleocytoviricota</taxon>
        <taxon>Megaviricetes</taxon>
        <taxon>Imitervirales</taxon>
        <taxon>Mimiviridae</taxon>
        <taxon>Klosneuvirinae</taxon>
    </lineage>
</organism>
<gene>
    <name evidence="6" type="ORF">Gaeavirus12_10</name>
</gene>
<dbReference type="InterPro" id="IPR001222">
    <property type="entry name" value="Znf_TFIIS"/>
</dbReference>
<dbReference type="GO" id="GO:0006351">
    <property type="term" value="P:DNA-templated transcription"/>
    <property type="evidence" value="ECO:0007669"/>
    <property type="project" value="InterPro"/>
</dbReference>
<sequence length="195" mass="23012">MSEIISPFHNSNYKFITENSIDIKESYIQYAENILDRTNTQLQINDIINDIDIALKMELSIFEYSLIYCLNNNYDNKFIKPIYDDKTYNIIANLNPTNRIQNQTFKKNILNNKINPSDVAFMSPSQVHPSKWNLWIKRKEYKEWREKNIAYSDAYKCFKCGESKCKISQFQSRGADEPMTTFVTCLICKNTFKFG</sequence>
<evidence type="ECO:0000259" key="5">
    <source>
        <dbReference type="PROSITE" id="PS51133"/>
    </source>
</evidence>
<feature type="domain" description="TFIIS-type" evidence="5">
    <location>
        <begin position="153"/>
        <end position="193"/>
    </location>
</feature>
<protein>
    <submittedName>
        <fullName evidence="6">Transcription elongation factor TFIIS</fullName>
    </submittedName>
</protein>
<dbReference type="PROSITE" id="PS51133">
    <property type="entry name" value="ZF_TFIIS_2"/>
    <property type="match status" value="1"/>
</dbReference>
<keyword evidence="1" id="KW-0479">Metal-binding</keyword>
<accession>A0A3G4ZZ43</accession>
<keyword evidence="3" id="KW-0862">Zinc</keyword>
<evidence type="ECO:0000256" key="4">
    <source>
        <dbReference type="PROSITE-ProRule" id="PRU00472"/>
    </source>
</evidence>
<dbReference type="CDD" id="cd13749">
    <property type="entry name" value="Zn-ribbon_TFIIS"/>
    <property type="match status" value="1"/>
</dbReference>
<keyword evidence="6" id="KW-0251">Elongation factor</keyword>
<dbReference type="Gene3D" id="2.20.25.10">
    <property type="match status" value="1"/>
</dbReference>
<reference evidence="6" key="1">
    <citation type="submission" date="2018-10" db="EMBL/GenBank/DDBJ databases">
        <title>Hidden diversity of soil giant viruses.</title>
        <authorList>
            <person name="Schulz F."/>
            <person name="Alteio L."/>
            <person name="Goudeau D."/>
            <person name="Ryan E.M."/>
            <person name="Malmstrom R.R."/>
            <person name="Blanchard J."/>
            <person name="Woyke T."/>
        </authorList>
    </citation>
    <scope>NUCLEOTIDE SEQUENCE</scope>
    <source>
        <strain evidence="6">GAV1</strain>
    </source>
</reference>
<name>A0A3G4ZZ43_9VIRU</name>
<keyword evidence="6" id="KW-0648">Protein biosynthesis</keyword>
<evidence type="ECO:0000256" key="1">
    <source>
        <dbReference type="ARBA" id="ARBA00022723"/>
    </source>
</evidence>
<evidence type="ECO:0000256" key="3">
    <source>
        <dbReference type="ARBA" id="ARBA00022833"/>
    </source>
</evidence>
<dbReference type="GO" id="GO:0003676">
    <property type="term" value="F:nucleic acid binding"/>
    <property type="evidence" value="ECO:0007669"/>
    <property type="project" value="InterPro"/>
</dbReference>
<dbReference type="Pfam" id="PF01096">
    <property type="entry name" value="Zn_ribbon_TFIIS"/>
    <property type="match status" value="1"/>
</dbReference>
<dbReference type="SUPFAM" id="SSF57783">
    <property type="entry name" value="Zinc beta-ribbon"/>
    <property type="match status" value="1"/>
</dbReference>
<proteinExistence type="predicted"/>
<dbReference type="EMBL" id="MK072210">
    <property type="protein sequence ID" value="AYV80152.1"/>
    <property type="molecule type" value="Genomic_DNA"/>
</dbReference>
<keyword evidence="2 4" id="KW-0863">Zinc-finger</keyword>
<dbReference type="GO" id="GO:0008270">
    <property type="term" value="F:zinc ion binding"/>
    <property type="evidence" value="ECO:0007669"/>
    <property type="project" value="UniProtKB-KW"/>
</dbReference>
<evidence type="ECO:0000313" key="6">
    <source>
        <dbReference type="EMBL" id="AYV80152.1"/>
    </source>
</evidence>
<evidence type="ECO:0000256" key="2">
    <source>
        <dbReference type="ARBA" id="ARBA00022771"/>
    </source>
</evidence>